<gene>
    <name evidence="3" type="ORF">BKH13_10505</name>
</gene>
<evidence type="ECO:0000313" key="4">
    <source>
        <dbReference type="Proteomes" id="UP000186781"/>
    </source>
</evidence>
<proteinExistence type="predicted"/>
<feature type="region of interest" description="Disordered" evidence="1">
    <location>
        <begin position="440"/>
        <end position="467"/>
    </location>
</feature>
<evidence type="ECO:0000256" key="2">
    <source>
        <dbReference type="SAM" id="Phobius"/>
    </source>
</evidence>
<feature type="transmembrane region" description="Helical" evidence="2">
    <location>
        <begin position="283"/>
        <end position="302"/>
    </location>
</feature>
<sequence length="467" mass="48979">MTYPSPHPGPPQGQGGSPNSPYAPYAAYGQQPANAPYSGAVYGQMPTPAGQVSYTHSEQLAIPTQSVRHSPRAAAIPGQPYPPAQAPAPQYLAGPTAIPQYQPYQQGYESSGAAYLSGAVTAPGYSAGGQIPALGHPGTQTTSPQSIGIGNYVPWRGEKAAALIMMLVACALEFVIYITFVLTLKTNSGWVDVLFITAMFLAVTPAIWAHYFGLRHLVRNQPVSEMVGLSLWFGVGTLTATSGTQNSSYSGLQSICITLLFIVSTVCSILNARINQRLKTPQLWTTTLALGACQFILLNNVFRLAELTLVAGTSIAHGKSISQYTSNAWLIWSDSEGAGISLAPGLLVTVAITSLAAASLFLGMRSPRSKAFFTTSMSAGCLLTLHNLLVVAVYGLPKSGEHAYTPSDAPVEVLTVIIVGAALIGAPLLAACRGAATARSTSGPHGSYVSSSLGTPGTQSRFRQYRR</sequence>
<feature type="transmembrane region" description="Helical" evidence="2">
    <location>
        <begin position="226"/>
        <end position="245"/>
    </location>
</feature>
<feature type="compositionally biased region" description="Pro residues" evidence="1">
    <location>
        <begin position="1"/>
        <end position="11"/>
    </location>
</feature>
<feature type="region of interest" description="Disordered" evidence="1">
    <location>
        <begin position="1"/>
        <end position="29"/>
    </location>
</feature>
<reference evidence="3 4" key="1">
    <citation type="submission" date="2016-12" db="EMBL/GenBank/DDBJ databases">
        <title>Genomic comparison of strains in the 'Actinomyces naeslundii' group.</title>
        <authorList>
            <person name="Mughal S.R."/>
            <person name="Do T."/>
            <person name="Gilbert S.C."/>
            <person name="Witherden E.A."/>
            <person name="Didelot X."/>
            <person name="Beighton D."/>
        </authorList>
    </citation>
    <scope>NUCLEOTIDE SEQUENCE [LARGE SCALE GENOMIC DNA]</scope>
    <source>
        <strain evidence="3 4">WE6B-3</strain>
    </source>
</reference>
<keyword evidence="4" id="KW-1185">Reference proteome</keyword>
<accession>A0ABX3EX27</accession>
<keyword evidence="2" id="KW-0472">Membrane</keyword>
<feature type="transmembrane region" description="Helical" evidence="2">
    <location>
        <begin position="251"/>
        <end position="271"/>
    </location>
</feature>
<keyword evidence="2" id="KW-0812">Transmembrane</keyword>
<dbReference type="EMBL" id="MSKX01000031">
    <property type="protein sequence ID" value="OLO81483.1"/>
    <property type="molecule type" value="Genomic_DNA"/>
</dbReference>
<evidence type="ECO:0000313" key="3">
    <source>
        <dbReference type="EMBL" id="OLO81483.1"/>
    </source>
</evidence>
<dbReference type="Proteomes" id="UP000186781">
    <property type="component" value="Unassembled WGS sequence"/>
</dbReference>
<feature type="compositionally biased region" description="Low complexity" evidence="1">
    <location>
        <begin position="17"/>
        <end position="29"/>
    </location>
</feature>
<feature type="transmembrane region" description="Helical" evidence="2">
    <location>
        <begin position="194"/>
        <end position="214"/>
    </location>
</feature>
<feature type="transmembrane region" description="Helical" evidence="2">
    <location>
        <begin position="371"/>
        <end position="393"/>
    </location>
</feature>
<keyword evidence="2" id="KW-1133">Transmembrane helix</keyword>
<name>A0ABX3EX27_ACTNA</name>
<evidence type="ECO:0000256" key="1">
    <source>
        <dbReference type="SAM" id="MobiDB-lite"/>
    </source>
</evidence>
<feature type="transmembrane region" description="Helical" evidence="2">
    <location>
        <begin position="413"/>
        <end position="432"/>
    </location>
</feature>
<feature type="transmembrane region" description="Helical" evidence="2">
    <location>
        <begin position="160"/>
        <end position="182"/>
    </location>
</feature>
<feature type="transmembrane region" description="Helical" evidence="2">
    <location>
        <begin position="342"/>
        <end position="364"/>
    </location>
</feature>
<organism evidence="3 4">
    <name type="scientific">Actinomyces naeslundii</name>
    <dbReference type="NCBI Taxonomy" id="1655"/>
    <lineage>
        <taxon>Bacteria</taxon>
        <taxon>Bacillati</taxon>
        <taxon>Actinomycetota</taxon>
        <taxon>Actinomycetes</taxon>
        <taxon>Actinomycetales</taxon>
        <taxon>Actinomycetaceae</taxon>
        <taxon>Actinomyces</taxon>
    </lineage>
</organism>
<protein>
    <submittedName>
        <fullName evidence="3">Annexin A7</fullName>
    </submittedName>
</protein>
<comment type="caution">
    <text evidence="3">The sequence shown here is derived from an EMBL/GenBank/DDBJ whole genome shotgun (WGS) entry which is preliminary data.</text>
</comment>